<keyword evidence="2" id="KW-1185">Reference proteome</keyword>
<dbReference type="Proteomes" id="UP000243459">
    <property type="component" value="Chromosome 2"/>
</dbReference>
<accession>A0A5P1FK66</accession>
<organism evidence="1 2">
    <name type="scientific">Asparagus officinalis</name>
    <name type="common">Garden asparagus</name>
    <dbReference type="NCBI Taxonomy" id="4686"/>
    <lineage>
        <taxon>Eukaryota</taxon>
        <taxon>Viridiplantae</taxon>
        <taxon>Streptophyta</taxon>
        <taxon>Embryophyta</taxon>
        <taxon>Tracheophyta</taxon>
        <taxon>Spermatophyta</taxon>
        <taxon>Magnoliopsida</taxon>
        <taxon>Liliopsida</taxon>
        <taxon>Asparagales</taxon>
        <taxon>Asparagaceae</taxon>
        <taxon>Asparagoideae</taxon>
        <taxon>Asparagus</taxon>
    </lineage>
</organism>
<reference evidence="2" key="1">
    <citation type="journal article" date="2017" name="Nat. Commun.">
        <title>The asparagus genome sheds light on the origin and evolution of a young Y chromosome.</title>
        <authorList>
            <person name="Harkess A."/>
            <person name="Zhou J."/>
            <person name="Xu C."/>
            <person name="Bowers J.E."/>
            <person name="Van der Hulst R."/>
            <person name="Ayyampalayam S."/>
            <person name="Mercati F."/>
            <person name="Riccardi P."/>
            <person name="McKain M.R."/>
            <person name="Kakrana A."/>
            <person name="Tang H."/>
            <person name="Ray J."/>
            <person name="Groenendijk J."/>
            <person name="Arikit S."/>
            <person name="Mathioni S.M."/>
            <person name="Nakano M."/>
            <person name="Shan H."/>
            <person name="Telgmann-Rauber A."/>
            <person name="Kanno A."/>
            <person name="Yue Z."/>
            <person name="Chen H."/>
            <person name="Li W."/>
            <person name="Chen Y."/>
            <person name="Xu X."/>
            <person name="Zhang Y."/>
            <person name="Luo S."/>
            <person name="Chen H."/>
            <person name="Gao J."/>
            <person name="Mao Z."/>
            <person name="Pires J.C."/>
            <person name="Luo M."/>
            <person name="Kudrna D."/>
            <person name="Wing R.A."/>
            <person name="Meyers B.C."/>
            <person name="Yi K."/>
            <person name="Kong H."/>
            <person name="Lavrijsen P."/>
            <person name="Sunseri F."/>
            <person name="Falavigna A."/>
            <person name="Ye Y."/>
            <person name="Leebens-Mack J.H."/>
            <person name="Chen G."/>
        </authorList>
    </citation>
    <scope>NUCLEOTIDE SEQUENCE [LARGE SCALE GENOMIC DNA]</scope>
    <source>
        <strain evidence="2">cv. DH0086</strain>
    </source>
</reference>
<gene>
    <name evidence="1" type="ORF">A4U43_C02F1780</name>
</gene>
<proteinExistence type="predicted"/>
<dbReference type="Gramene" id="ONK76970">
    <property type="protein sequence ID" value="ONK76970"/>
    <property type="gene ID" value="A4U43_C02F1780"/>
</dbReference>
<sequence>MVSLFLSPATPLFPSLKFPKTWCGFLFPSLSLSLQVTCSLQNRGQSHNNKFNRWNLRLRWRSHLYFANNFILGSYACCHWLGSQWGIASFDAMGREDSLLAGNCSTNCRGARTPVSFHNLYVLEHI</sequence>
<evidence type="ECO:0000313" key="1">
    <source>
        <dbReference type="EMBL" id="ONK76970.1"/>
    </source>
</evidence>
<protein>
    <submittedName>
        <fullName evidence="1">Uncharacterized protein</fullName>
    </submittedName>
</protein>
<evidence type="ECO:0000313" key="2">
    <source>
        <dbReference type="Proteomes" id="UP000243459"/>
    </source>
</evidence>
<name>A0A5P1FK66_ASPOF</name>
<dbReference type="EMBL" id="CM007382">
    <property type="protein sequence ID" value="ONK76970.1"/>
    <property type="molecule type" value="Genomic_DNA"/>
</dbReference>
<dbReference type="AlphaFoldDB" id="A0A5P1FK66"/>